<feature type="region of interest" description="Disordered" evidence="1">
    <location>
        <begin position="257"/>
        <end position="296"/>
    </location>
</feature>
<dbReference type="NCBIfam" id="TIGR01640">
    <property type="entry name" value="F_box_assoc_1"/>
    <property type="match status" value="2"/>
</dbReference>
<evidence type="ECO:0000259" key="2">
    <source>
        <dbReference type="Pfam" id="PF08268"/>
    </source>
</evidence>
<dbReference type="InterPro" id="IPR013187">
    <property type="entry name" value="F-box-assoc_dom_typ3"/>
</dbReference>
<name>A0A6D2L9E2_9BRAS</name>
<dbReference type="InterPro" id="IPR017451">
    <property type="entry name" value="F-box-assoc_interact_dom"/>
</dbReference>
<feature type="domain" description="F-box associated beta-propeller type 3" evidence="2">
    <location>
        <begin position="111"/>
        <end position="243"/>
    </location>
</feature>
<reference evidence="3" key="1">
    <citation type="submission" date="2020-01" db="EMBL/GenBank/DDBJ databases">
        <authorList>
            <person name="Mishra B."/>
        </authorList>
    </citation>
    <scope>NUCLEOTIDE SEQUENCE [LARGE SCALE GENOMIC DNA]</scope>
</reference>
<protein>
    <recommendedName>
        <fullName evidence="2">F-box associated beta-propeller type 3 domain-containing protein</fullName>
    </recommendedName>
</protein>
<dbReference type="AlphaFoldDB" id="A0A6D2L9E2"/>
<gene>
    <name evidence="3" type="ORF">MERR_LOCUS48544</name>
</gene>
<accession>A0A6D2L9E2</accession>
<dbReference type="PANTHER" id="PTHR31111">
    <property type="entry name" value="BNAA05G37150D PROTEIN-RELATED"/>
    <property type="match status" value="1"/>
</dbReference>
<evidence type="ECO:0000256" key="1">
    <source>
        <dbReference type="SAM" id="MobiDB-lite"/>
    </source>
</evidence>
<organism evidence="3 4">
    <name type="scientific">Microthlaspi erraticum</name>
    <dbReference type="NCBI Taxonomy" id="1685480"/>
    <lineage>
        <taxon>Eukaryota</taxon>
        <taxon>Viridiplantae</taxon>
        <taxon>Streptophyta</taxon>
        <taxon>Embryophyta</taxon>
        <taxon>Tracheophyta</taxon>
        <taxon>Spermatophyta</taxon>
        <taxon>Magnoliopsida</taxon>
        <taxon>eudicotyledons</taxon>
        <taxon>Gunneridae</taxon>
        <taxon>Pentapetalae</taxon>
        <taxon>rosids</taxon>
        <taxon>malvids</taxon>
        <taxon>Brassicales</taxon>
        <taxon>Brassicaceae</taxon>
        <taxon>Coluteocarpeae</taxon>
        <taxon>Microthlaspi</taxon>
    </lineage>
</organism>
<keyword evidence="4" id="KW-1185">Reference proteome</keyword>
<dbReference type="OrthoDB" id="1246377at2759"/>
<feature type="domain" description="F-box associated beta-propeller type 3" evidence="2">
    <location>
        <begin position="37"/>
        <end position="106"/>
    </location>
</feature>
<sequence>MESYKRRQPLLPAAPPSFIGTYNDVAFRLFNPITVTYNDVVCNPITGENAILPKVKKYRKSTSFLGFDPFGKQFKVLAEGYPFCHERDHHKILTLGTGKLKWRRKNSCPWSEEFKLIDTKGFCDQYTTDLINYKGKLGGISWKYAKAGTGKRTLELHMWVLEDVEKQEWSNHDYTLSDEKIVDEEVFVAGVTSTGEIVLSMRESRKPFYVFYFSPERNSLQSVEIQGFGEHLGKVKKVFVDHVEDITLNIMNTSLPDRKRKATSASTSSESHLQQDGPEQKRKPNSISTSSKAAHM</sequence>
<dbReference type="EMBL" id="CACVBM020001862">
    <property type="protein sequence ID" value="CAA7061308.1"/>
    <property type="molecule type" value="Genomic_DNA"/>
</dbReference>
<evidence type="ECO:0000313" key="4">
    <source>
        <dbReference type="Proteomes" id="UP000467841"/>
    </source>
</evidence>
<dbReference type="Proteomes" id="UP000467841">
    <property type="component" value="Unassembled WGS sequence"/>
</dbReference>
<comment type="caution">
    <text evidence="3">The sequence shown here is derived from an EMBL/GenBank/DDBJ whole genome shotgun (WGS) entry which is preliminary data.</text>
</comment>
<dbReference type="Pfam" id="PF08268">
    <property type="entry name" value="FBA_3"/>
    <property type="match status" value="2"/>
</dbReference>
<feature type="compositionally biased region" description="Polar residues" evidence="1">
    <location>
        <begin position="263"/>
        <end position="274"/>
    </location>
</feature>
<feature type="compositionally biased region" description="Polar residues" evidence="1">
    <location>
        <begin position="285"/>
        <end position="296"/>
    </location>
</feature>
<proteinExistence type="predicted"/>
<dbReference type="PANTHER" id="PTHR31111:SF130">
    <property type="entry name" value="F-BOX ASSOCIATED UBIQUITINATION EFFECTOR FAMILY PROTEIN"/>
    <property type="match status" value="1"/>
</dbReference>
<evidence type="ECO:0000313" key="3">
    <source>
        <dbReference type="EMBL" id="CAA7061308.1"/>
    </source>
</evidence>